<accession>A0A7G3USP5</accession>
<sequence length="646" mass="66510">MAGSCPGDEGVEAILVEQYPRLVRLAYLTLPPSLGRHRRVVAAHATVQGVLPVRPVRSEAPPPGGGGTESAGYRWVRYRVLRGALRGRRRVRALLPRVMGLRLFPSAGGAEELALDQALSSVAGPARAALALGVLEGLSDEAAGALLAECGVGDPAAALRTAARLRESGGGRVESLLRAAEFDPCVVQTRPTDLLRRRNRIRAGAVAGLCALLVAGVAAGTPAGGRDAVRTDAKARPVSVHAWARAVDPARLVRSDGESWADTSRVDFSVWPARGGRKDDRELLRRALDAWSSPGAGVRVSVTADTVRTPPALPPRLLYAGDTDGAAVVLLHEGGRVVRYAEPLTGRGAAALDFARADDADVTTAASVVVSRTAGGTRLLLAPWVARAAVRDLLVPRQGARALAVAADGVTAAVPGPVPAGGSCTAWPALELRSSDRIVEDHAFLVTDLGDLVPAHLTYTPPPGAGAPARQPRESTSGPALAAWARGACLLAGLRGAGVRAVNQWTFAEQPLPDGGGRAAWLCTRADTWSGPGRVLVRFQPPGRPQADPGTVVARARSTAACSRFGQHVLAGVRWRSPAGKEYLLAAGSRAVTGIWASGAAVATARGTTLAAALPEDARGAVRLTARLVTGGTLAPLGGPVGGADG</sequence>
<name>A0A7G3USP5_STRT9</name>
<protein>
    <submittedName>
        <fullName evidence="1">Uncharacterized protein</fullName>
    </submittedName>
</protein>
<keyword evidence="2" id="KW-1185">Reference proteome</keyword>
<dbReference type="AlphaFoldDB" id="A0A7G3USP5"/>
<dbReference type="Proteomes" id="UP000005940">
    <property type="component" value="Chromosome"/>
</dbReference>
<dbReference type="EMBL" id="CP029159">
    <property type="protein sequence ID" value="QKM72039.1"/>
    <property type="molecule type" value="Genomic_DNA"/>
</dbReference>
<reference evidence="1 2" key="1">
    <citation type="journal article" date="2012" name="J. Bacteriol.">
        <title>Draft genome of Streptomyces tsukubaensis NRRL 18488, the producer of the clinically important immunosuppressant tacrolimus (FK506).</title>
        <authorList>
            <person name="Barreiro C."/>
            <person name="Prieto C."/>
            <person name="Sola-Landa A."/>
            <person name="Solera E."/>
            <person name="Martinez-Castro M."/>
            <person name="Perez-Redondo R."/>
            <person name="Garcia-Estrada C."/>
            <person name="Aparicio J.F."/>
            <person name="Fernandez-Martinez L.T."/>
            <person name="Santos-Aberturas J."/>
            <person name="Salehi-Najafabadi Z."/>
            <person name="Rodriguez-Garcia A."/>
            <person name="Tauch A."/>
            <person name="Martin J.F."/>
        </authorList>
    </citation>
    <scope>NUCLEOTIDE SEQUENCE [LARGE SCALE GENOMIC DNA]</scope>
    <source>
        <strain evidence="2">DSM 42081 / NBRC 108919 / NRRL 18488 / 9993</strain>
    </source>
</reference>
<organism evidence="1 2">
    <name type="scientific">Streptomyces tsukubensis (strain DSM 42081 / NBRC 108919 / NRRL 18488 / 9993)</name>
    <dbReference type="NCBI Taxonomy" id="1114943"/>
    <lineage>
        <taxon>Bacteria</taxon>
        <taxon>Bacillati</taxon>
        <taxon>Actinomycetota</taxon>
        <taxon>Actinomycetes</taxon>
        <taxon>Kitasatosporales</taxon>
        <taxon>Streptomycetaceae</taxon>
        <taxon>Streptomyces</taxon>
    </lineage>
</organism>
<evidence type="ECO:0000313" key="1">
    <source>
        <dbReference type="EMBL" id="QKM72039.1"/>
    </source>
</evidence>
<gene>
    <name evidence="1" type="ORF">STSU_031680</name>
</gene>
<proteinExistence type="predicted"/>
<evidence type="ECO:0000313" key="2">
    <source>
        <dbReference type="Proteomes" id="UP000005940"/>
    </source>
</evidence>